<dbReference type="GO" id="GO:0051537">
    <property type="term" value="F:2 iron, 2 sulfur cluster binding"/>
    <property type="evidence" value="ECO:0007669"/>
    <property type="project" value="UniProtKB-KW"/>
</dbReference>
<dbReference type="GO" id="GO:0046872">
    <property type="term" value="F:metal ion binding"/>
    <property type="evidence" value="ECO:0007669"/>
    <property type="project" value="UniProtKB-KW"/>
</dbReference>
<dbReference type="GO" id="GO:0016020">
    <property type="term" value="C:membrane"/>
    <property type="evidence" value="ECO:0007669"/>
    <property type="project" value="UniProtKB-SubCell"/>
</dbReference>
<evidence type="ECO:0000313" key="15">
    <source>
        <dbReference type="EMBL" id="RCU50872.1"/>
    </source>
</evidence>
<dbReference type="PANTHER" id="PTHR47354:SF8">
    <property type="entry name" value="1,2-PHENYLACETYL-COA EPOXIDASE, SUBUNIT E"/>
    <property type="match status" value="1"/>
</dbReference>
<evidence type="ECO:0000256" key="13">
    <source>
        <dbReference type="SAM" id="Phobius"/>
    </source>
</evidence>
<keyword evidence="5" id="KW-0001">2Fe-2S</keyword>
<evidence type="ECO:0000256" key="3">
    <source>
        <dbReference type="ARBA" id="ARBA00022630"/>
    </source>
</evidence>
<feature type="transmembrane region" description="Helical" evidence="13">
    <location>
        <begin position="145"/>
        <end position="162"/>
    </location>
</feature>
<keyword evidence="4 13" id="KW-0812">Transmembrane</keyword>
<feature type="transmembrane region" description="Helical" evidence="13">
    <location>
        <begin position="199"/>
        <end position="218"/>
    </location>
</feature>
<keyword evidence="3" id="KW-0285">Flavoprotein</keyword>
<evidence type="ECO:0000256" key="2">
    <source>
        <dbReference type="ARBA" id="ARBA00004141"/>
    </source>
</evidence>
<dbReference type="SUPFAM" id="SSF52343">
    <property type="entry name" value="Ferredoxin reductase-like, C-terminal NADP-linked domain"/>
    <property type="match status" value="1"/>
</dbReference>
<evidence type="ECO:0000256" key="12">
    <source>
        <dbReference type="ARBA" id="ARBA00023136"/>
    </source>
</evidence>
<keyword evidence="7" id="KW-0274">FAD</keyword>
<sequence length="446" mass="50687">MRRISVLLCSLFAATTLLWLMAENGEHLKWAYFPIRHYMVQYSGVMAIAAMSVGMILATRLPIFERLTGGLDRAYRLHKWLGISALALGVLHWFWAKGTKYMVQLEWLVRPGRGGQGRSHDTGDGSVISTFLHQNRDLAEIIGEWAFYLLVILIAVSLYKKIRYGSFVKTHKVMGVLYLLLVFHSVVLMRHSYWEAPLGWVLGGLMALGTLAAIYSLAGRIGQNKQLHGTVKQLDFFEHNQVLAIDIDTDQRWPGHQAGQFAFLHFEGEEPHPFSLTSAPTEQGIVSFEVKALGDFTQQLRQRINKGDVVSIEGPYGQFDFQDNQSHQLWIAGGIGIAAFKAQLQQIKQSGSRKPVTLFYSTQQPDERYIQQLQQLATDAGITLHIHDSVQQGLLTTEMICQYCRYWRDSSIWFCGPKRFADALKKGFAKQGISEQRFHSELFEFR</sequence>
<dbReference type="InterPro" id="IPR017938">
    <property type="entry name" value="Riboflavin_synthase-like_b-brl"/>
</dbReference>
<dbReference type="SUPFAM" id="SSF63380">
    <property type="entry name" value="Riboflavin synthase domain-like"/>
    <property type="match status" value="1"/>
</dbReference>
<evidence type="ECO:0000256" key="4">
    <source>
        <dbReference type="ARBA" id="ARBA00022692"/>
    </source>
</evidence>
<keyword evidence="8 13" id="KW-1133">Transmembrane helix</keyword>
<evidence type="ECO:0000256" key="11">
    <source>
        <dbReference type="ARBA" id="ARBA00023014"/>
    </source>
</evidence>
<dbReference type="EMBL" id="QPID01000003">
    <property type="protein sequence ID" value="RCU50872.1"/>
    <property type="molecule type" value="Genomic_DNA"/>
</dbReference>
<protein>
    <submittedName>
        <fullName evidence="15">Ferric reductase</fullName>
    </submittedName>
</protein>
<feature type="transmembrane region" description="Helical" evidence="13">
    <location>
        <begin position="174"/>
        <end position="193"/>
    </location>
</feature>
<evidence type="ECO:0000256" key="8">
    <source>
        <dbReference type="ARBA" id="ARBA00022989"/>
    </source>
</evidence>
<comment type="caution">
    <text evidence="15">The sequence shown here is derived from an EMBL/GenBank/DDBJ whole genome shotgun (WGS) entry which is preliminary data.</text>
</comment>
<organism evidence="15 16">
    <name type="scientific">Corallincola holothuriorum</name>
    <dbReference type="NCBI Taxonomy" id="2282215"/>
    <lineage>
        <taxon>Bacteria</taxon>
        <taxon>Pseudomonadati</taxon>
        <taxon>Pseudomonadota</taxon>
        <taxon>Gammaproteobacteria</taxon>
        <taxon>Alteromonadales</taxon>
        <taxon>Psychromonadaceae</taxon>
        <taxon>Corallincola</taxon>
    </lineage>
</organism>
<evidence type="ECO:0000256" key="10">
    <source>
        <dbReference type="ARBA" id="ARBA00023004"/>
    </source>
</evidence>
<evidence type="ECO:0000256" key="9">
    <source>
        <dbReference type="ARBA" id="ARBA00023002"/>
    </source>
</evidence>
<keyword evidence="16" id="KW-1185">Reference proteome</keyword>
<dbReference type="PRINTS" id="PR00410">
    <property type="entry name" value="PHEHYDRXLASE"/>
</dbReference>
<dbReference type="InterPro" id="IPR050415">
    <property type="entry name" value="MRET"/>
</dbReference>
<evidence type="ECO:0000313" key="16">
    <source>
        <dbReference type="Proteomes" id="UP000252558"/>
    </source>
</evidence>
<name>A0A368NJU6_9GAMM</name>
<evidence type="ECO:0000256" key="1">
    <source>
        <dbReference type="ARBA" id="ARBA00001974"/>
    </source>
</evidence>
<dbReference type="GO" id="GO:0016491">
    <property type="term" value="F:oxidoreductase activity"/>
    <property type="evidence" value="ECO:0007669"/>
    <property type="project" value="UniProtKB-KW"/>
</dbReference>
<reference evidence="15 16" key="1">
    <citation type="submission" date="2018-07" db="EMBL/GenBank/DDBJ databases">
        <title>Corallincola holothuriorum sp. nov., a new facultative anaerobe isolated from sea cucumber Apostichopus japonicus.</title>
        <authorList>
            <person name="Xia H."/>
        </authorList>
    </citation>
    <scope>NUCLEOTIDE SEQUENCE [LARGE SCALE GENOMIC DNA]</scope>
    <source>
        <strain evidence="15 16">C4</strain>
    </source>
</reference>
<evidence type="ECO:0000259" key="14">
    <source>
        <dbReference type="PROSITE" id="PS51384"/>
    </source>
</evidence>
<dbReference type="Pfam" id="PF01794">
    <property type="entry name" value="Ferric_reduct"/>
    <property type="match status" value="1"/>
</dbReference>
<dbReference type="GO" id="GO:0050660">
    <property type="term" value="F:flavin adenine dinucleotide binding"/>
    <property type="evidence" value="ECO:0007669"/>
    <property type="project" value="TreeGrafter"/>
</dbReference>
<keyword evidence="11" id="KW-0411">Iron-sulfur</keyword>
<dbReference type="RefSeq" id="WP_114337467.1">
    <property type="nucleotide sequence ID" value="NZ_QPID01000003.1"/>
</dbReference>
<comment type="cofactor">
    <cofactor evidence="1">
        <name>FAD</name>
        <dbReference type="ChEBI" id="CHEBI:57692"/>
    </cofactor>
</comment>
<dbReference type="PROSITE" id="PS51384">
    <property type="entry name" value="FAD_FR"/>
    <property type="match status" value="1"/>
</dbReference>
<keyword evidence="6" id="KW-0479">Metal-binding</keyword>
<dbReference type="PANTHER" id="PTHR47354">
    <property type="entry name" value="NADH OXIDOREDUCTASE HCR"/>
    <property type="match status" value="1"/>
</dbReference>
<dbReference type="InterPro" id="IPR017927">
    <property type="entry name" value="FAD-bd_FR_type"/>
</dbReference>
<dbReference type="OrthoDB" id="9796486at2"/>
<dbReference type="Proteomes" id="UP000252558">
    <property type="component" value="Unassembled WGS sequence"/>
</dbReference>
<evidence type="ECO:0000256" key="6">
    <source>
        <dbReference type="ARBA" id="ARBA00022723"/>
    </source>
</evidence>
<dbReference type="InterPro" id="IPR013112">
    <property type="entry name" value="FAD-bd_8"/>
</dbReference>
<feature type="transmembrane region" description="Helical" evidence="13">
    <location>
        <begin position="80"/>
        <end position="96"/>
    </location>
</feature>
<evidence type="ECO:0000256" key="7">
    <source>
        <dbReference type="ARBA" id="ARBA00022827"/>
    </source>
</evidence>
<keyword evidence="9" id="KW-0560">Oxidoreductase</keyword>
<evidence type="ECO:0000256" key="5">
    <source>
        <dbReference type="ARBA" id="ARBA00022714"/>
    </source>
</evidence>
<keyword evidence="10" id="KW-0408">Iron</keyword>
<feature type="transmembrane region" description="Helical" evidence="13">
    <location>
        <begin position="38"/>
        <end position="59"/>
    </location>
</feature>
<comment type="subcellular location">
    <subcellularLocation>
        <location evidence="2">Membrane</location>
        <topology evidence="2">Multi-pass membrane protein</topology>
    </subcellularLocation>
</comment>
<proteinExistence type="predicted"/>
<dbReference type="InterPro" id="IPR013130">
    <property type="entry name" value="Fe3_Rdtase_TM_dom"/>
</dbReference>
<dbReference type="Gene3D" id="2.40.30.10">
    <property type="entry name" value="Translation factors"/>
    <property type="match status" value="1"/>
</dbReference>
<dbReference type="Pfam" id="PF08022">
    <property type="entry name" value="FAD_binding_8"/>
    <property type="match status" value="1"/>
</dbReference>
<dbReference type="InterPro" id="IPR039261">
    <property type="entry name" value="FNR_nucleotide-bd"/>
</dbReference>
<dbReference type="AlphaFoldDB" id="A0A368NJU6"/>
<dbReference type="Gene3D" id="3.40.50.80">
    <property type="entry name" value="Nucleotide-binding domain of ferredoxin-NADP reductase (FNR) module"/>
    <property type="match status" value="1"/>
</dbReference>
<feature type="domain" description="FAD-binding FR-type" evidence="14">
    <location>
        <begin position="214"/>
        <end position="322"/>
    </location>
</feature>
<dbReference type="CDD" id="cd06198">
    <property type="entry name" value="FNR_like_3"/>
    <property type="match status" value="1"/>
</dbReference>
<accession>A0A368NJU6</accession>
<keyword evidence="12 13" id="KW-0472">Membrane</keyword>
<gene>
    <name evidence="15" type="ORF">DU002_05975</name>
</gene>